<dbReference type="InterPro" id="IPR019734">
    <property type="entry name" value="TPR_rpt"/>
</dbReference>
<name>A0A4S3M3J2_9FLAO</name>
<keyword evidence="1" id="KW-0802">TPR repeat</keyword>
<proteinExistence type="predicted"/>
<dbReference type="RefSeq" id="WP_136334341.1">
    <property type="nucleotide sequence ID" value="NZ_QXMP01000007.1"/>
</dbReference>
<dbReference type="InterPro" id="IPR011990">
    <property type="entry name" value="TPR-like_helical_dom_sf"/>
</dbReference>
<accession>A0A4S3M3J2</accession>
<comment type="caution">
    <text evidence="3">The sequence shown here is derived from an EMBL/GenBank/DDBJ whole genome shotgun (WGS) entry which is preliminary data.</text>
</comment>
<protein>
    <submittedName>
        <fullName evidence="3">Uncharacterized protein</fullName>
    </submittedName>
</protein>
<evidence type="ECO:0000313" key="4">
    <source>
        <dbReference type="Proteomes" id="UP000305939"/>
    </source>
</evidence>
<dbReference type="Gene3D" id="1.25.40.10">
    <property type="entry name" value="Tetratricopeptide repeat domain"/>
    <property type="match status" value="1"/>
</dbReference>
<feature type="repeat" description="TPR" evidence="1">
    <location>
        <begin position="293"/>
        <end position="326"/>
    </location>
</feature>
<evidence type="ECO:0000256" key="2">
    <source>
        <dbReference type="SAM" id="SignalP"/>
    </source>
</evidence>
<dbReference type="AlphaFoldDB" id="A0A4S3M3J2"/>
<gene>
    <name evidence="3" type="ORF">E7Z59_00540</name>
</gene>
<dbReference type="SUPFAM" id="SSF48452">
    <property type="entry name" value="TPR-like"/>
    <property type="match status" value="1"/>
</dbReference>
<keyword evidence="4" id="KW-1185">Reference proteome</keyword>
<feature type="chain" id="PRO_5020813675" evidence="2">
    <location>
        <begin position="21"/>
        <end position="455"/>
    </location>
</feature>
<dbReference type="PROSITE" id="PS50005">
    <property type="entry name" value="TPR"/>
    <property type="match status" value="1"/>
</dbReference>
<keyword evidence="2" id="KW-0732">Signal</keyword>
<feature type="signal peptide" evidence="2">
    <location>
        <begin position="1"/>
        <end position="20"/>
    </location>
</feature>
<reference evidence="3 4" key="1">
    <citation type="submission" date="2019-04" db="EMBL/GenBank/DDBJ databases">
        <title>Draft genome sequence of Robertkochia marina CC-AMO-30D.</title>
        <authorList>
            <person name="Hameed A."/>
            <person name="Lin S.-Y."/>
            <person name="Shahina M."/>
            <person name="Lai W.-A."/>
            <person name="Young C.-C."/>
        </authorList>
    </citation>
    <scope>NUCLEOTIDE SEQUENCE [LARGE SCALE GENOMIC DNA]</scope>
    <source>
        <strain evidence="3 4">CC-AMO-30D</strain>
    </source>
</reference>
<evidence type="ECO:0000256" key="1">
    <source>
        <dbReference type="PROSITE-ProRule" id="PRU00339"/>
    </source>
</evidence>
<evidence type="ECO:0000313" key="3">
    <source>
        <dbReference type="EMBL" id="THD68851.1"/>
    </source>
</evidence>
<dbReference type="OrthoDB" id="1522899at2"/>
<organism evidence="3 4">
    <name type="scientific">Robertkochia marina</name>
    <dbReference type="NCBI Taxonomy" id="1227945"/>
    <lineage>
        <taxon>Bacteria</taxon>
        <taxon>Pseudomonadati</taxon>
        <taxon>Bacteroidota</taxon>
        <taxon>Flavobacteriia</taxon>
        <taxon>Flavobacteriales</taxon>
        <taxon>Flavobacteriaceae</taxon>
        <taxon>Robertkochia</taxon>
    </lineage>
</organism>
<sequence>MKKKLSTMFGLLAAVSFAFGQAQNPECMQNLSIFAEHAKVKNYEAAYEPWKMVFENCPDLHYATYAYGEKILKDRIENDEANKPVYIESLMTVYEKGPEYFPKRYTKAGSMIDVALLKFDNDMAEDEELFSLLDEAFKEDQANFKNPKAMYLYFSTLVDLHNAGKKDLQEVFDTYDAVTGKIDAENRELAEIILKYVEKDSAGTLTSKEARALKNARINGESYEKISGSIDSKLGALADCENLIPLYEKNFEERKGDADWLRGAAGRMDAKGCTSDAMFVKLVEALDAIEPSASSKYFLGSLYEERGETSKAMDYFKQSIDLETDKFKKSNKLLSIATKAKKRGQKSTANNYARQALSANPSEGRAYMLIASLIADSANECGSTTFEKKAVYWRAAEMARKAGQVDPSMGNSAAKAASAYEGRAPSRSEIFNSGMQGQSIKFNCWIGGSVKVPSL</sequence>
<dbReference type="EMBL" id="SSMC01000001">
    <property type="protein sequence ID" value="THD68851.1"/>
    <property type="molecule type" value="Genomic_DNA"/>
</dbReference>
<dbReference type="Proteomes" id="UP000305939">
    <property type="component" value="Unassembled WGS sequence"/>
</dbReference>